<feature type="compositionally biased region" description="Polar residues" evidence="1">
    <location>
        <begin position="71"/>
        <end position="85"/>
    </location>
</feature>
<evidence type="ECO:0000313" key="2">
    <source>
        <dbReference type="EMBL" id="KAF9518691.1"/>
    </source>
</evidence>
<feature type="region of interest" description="Disordered" evidence="1">
    <location>
        <begin position="68"/>
        <end position="100"/>
    </location>
</feature>
<evidence type="ECO:0000313" key="3">
    <source>
        <dbReference type="Proteomes" id="UP000886523"/>
    </source>
</evidence>
<comment type="caution">
    <text evidence="2">The sequence shown here is derived from an EMBL/GenBank/DDBJ whole genome shotgun (WGS) entry which is preliminary data.</text>
</comment>
<dbReference type="Proteomes" id="UP000886523">
    <property type="component" value="Unassembled WGS sequence"/>
</dbReference>
<keyword evidence="3" id="KW-1185">Reference proteome</keyword>
<feature type="compositionally biased region" description="Polar residues" evidence="1">
    <location>
        <begin position="158"/>
        <end position="179"/>
    </location>
</feature>
<sequence>MLPGHTRGNKRLRSAWVLGHIQFLRNQQQPLGLTVKRWYCIKNNTEMIVELLPIPGSRAGRQRLSVKQLESETPATASVASTSGAPNEALTREPETSRYSPSCYVQEDADVVPCFPTPQPSPTSPHIKQEIISDVILSNNPKSTDSGTSGATDAVDSLPTQNKPQAKTQRPTVKNISPTNGGGGNHFPPRALPPSLDLRQNVSTSSISRIDSAVEEDVGNIMRIVTPTSHQLIALSDGVAGPTLISKTYVMNISKGGMVEFVVRSPPR</sequence>
<feature type="region of interest" description="Disordered" evidence="1">
    <location>
        <begin position="138"/>
        <end position="195"/>
    </location>
</feature>
<proteinExistence type="predicted"/>
<feature type="compositionally biased region" description="Polar residues" evidence="1">
    <location>
        <begin position="138"/>
        <end position="151"/>
    </location>
</feature>
<organism evidence="2 3">
    <name type="scientific">Hydnum rufescens UP504</name>
    <dbReference type="NCBI Taxonomy" id="1448309"/>
    <lineage>
        <taxon>Eukaryota</taxon>
        <taxon>Fungi</taxon>
        <taxon>Dikarya</taxon>
        <taxon>Basidiomycota</taxon>
        <taxon>Agaricomycotina</taxon>
        <taxon>Agaricomycetes</taxon>
        <taxon>Cantharellales</taxon>
        <taxon>Hydnaceae</taxon>
        <taxon>Hydnum</taxon>
    </lineage>
</organism>
<name>A0A9P6DXN7_9AGAM</name>
<gene>
    <name evidence="2" type="ORF">BS47DRAFT_227668</name>
</gene>
<dbReference type="EMBL" id="MU128923">
    <property type="protein sequence ID" value="KAF9518691.1"/>
    <property type="molecule type" value="Genomic_DNA"/>
</dbReference>
<protein>
    <submittedName>
        <fullName evidence="2">Uncharacterized protein</fullName>
    </submittedName>
</protein>
<accession>A0A9P6DXN7</accession>
<evidence type="ECO:0000256" key="1">
    <source>
        <dbReference type="SAM" id="MobiDB-lite"/>
    </source>
</evidence>
<dbReference type="AlphaFoldDB" id="A0A9P6DXN7"/>
<reference evidence="2" key="1">
    <citation type="journal article" date="2020" name="Nat. Commun.">
        <title>Large-scale genome sequencing of mycorrhizal fungi provides insights into the early evolution of symbiotic traits.</title>
        <authorList>
            <person name="Miyauchi S."/>
            <person name="Kiss E."/>
            <person name="Kuo A."/>
            <person name="Drula E."/>
            <person name="Kohler A."/>
            <person name="Sanchez-Garcia M."/>
            <person name="Morin E."/>
            <person name="Andreopoulos B."/>
            <person name="Barry K.W."/>
            <person name="Bonito G."/>
            <person name="Buee M."/>
            <person name="Carver A."/>
            <person name="Chen C."/>
            <person name="Cichocki N."/>
            <person name="Clum A."/>
            <person name="Culley D."/>
            <person name="Crous P.W."/>
            <person name="Fauchery L."/>
            <person name="Girlanda M."/>
            <person name="Hayes R.D."/>
            <person name="Keri Z."/>
            <person name="LaButti K."/>
            <person name="Lipzen A."/>
            <person name="Lombard V."/>
            <person name="Magnuson J."/>
            <person name="Maillard F."/>
            <person name="Murat C."/>
            <person name="Nolan M."/>
            <person name="Ohm R.A."/>
            <person name="Pangilinan J."/>
            <person name="Pereira M.F."/>
            <person name="Perotto S."/>
            <person name="Peter M."/>
            <person name="Pfister S."/>
            <person name="Riley R."/>
            <person name="Sitrit Y."/>
            <person name="Stielow J.B."/>
            <person name="Szollosi G."/>
            <person name="Zifcakova L."/>
            <person name="Stursova M."/>
            <person name="Spatafora J.W."/>
            <person name="Tedersoo L."/>
            <person name="Vaario L.M."/>
            <person name="Yamada A."/>
            <person name="Yan M."/>
            <person name="Wang P."/>
            <person name="Xu J."/>
            <person name="Bruns T."/>
            <person name="Baldrian P."/>
            <person name="Vilgalys R."/>
            <person name="Dunand C."/>
            <person name="Henrissat B."/>
            <person name="Grigoriev I.V."/>
            <person name="Hibbett D."/>
            <person name="Nagy L.G."/>
            <person name="Martin F.M."/>
        </authorList>
    </citation>
    <scope>NUCLEOTIDE SEQUENCE</scope>
    <source>
        <strain evidence="2">UP504</strain>
    </source>
</reference>